<sequence length="230" mass="25216">MMSAPPTSKAATGGADAQREIDAYRKEKEEAVAELAKVKTDLEQVKKKLAELQILQEIEKGIKEKQANKSSSASKKKKKKEKDSLGLSTSPSLSPSAQLLLSLATPACKHPKIPGIEDDEDSKAFYSKVAEAFPTMRLSDVLEAEKKFLAADKDHNGVIDVDELDRVLIVSVTVFTPGKVEEILKEMDTDGSGTIEFLEALSVMEKLSHNRRINLPDQVKHQQGKVCSVQ</sequence>
<accession>M9WF52</accession>
<dbReference type="SMART" id="SM00054">
    <property type="entry name" value="EFh"/>
    <property type="match status" value="2"/>
</dbReference>
<dbReference type="EMBL" id="KC752605">
    <property type="protein sequence ID" value="AGJ90064.1"/>
    <property type="molecule type" value="mRNA"/>
</dbReference>
<dbReference type="GeneID" id="124125391"/>
<evidence type="ECO:0000259" key="3">
    <source>
        <dbReference type="PROSITE" id="PS50222"/>
    </source>
</evidence>
<dbReference type="GO" id="GO:0005509">
    <property type="term" value="F:calcium ion binding"/>
    <property type="evidence" value="ECO:0007669"/>
    <property type="project" value="InterPro"/>
</dbReference>
<dbReference type="PROSITE" id="PS50222">
    <property type="entry name" value="EF_HAND_2"/>
    <property type="match status" value="2"/>
</dbReference>
<reference evidence="4" key="1">
    <citation type="journal article" date="2013" name="Mol. Reprod. Dev.">
        <title>Mass spectrometry and next-generation sequencing reveal an abundant and rapidly evolving abalone sperm protein.</title>
        <authorList>
            <person name="Palmer M.R."/>
            <person name="McDowall M.H."/>
            <person name="Stewart L."/>
            <person name="Ouaddi A."/>
            <person name="Maccoss M.J."/>
            <person name="Swanson W.J."/>
        </authorList>
    </citation>
    <scope>NUCLEOTIDE SEQUENCE</scope>
    <source>
        <strain evidence="4">Comp81</strain>
    </source>
</reference>
<dbReference type="KEGG" id="hrf:124125391"/>
<organism evidence="4">
    <name type="scientific">Haliotis rufescens</name>
    <name type="common">California red abalone</name>
    <dbReference type="NCBI Taxonomy" id="6454"/>
    <lineage>
        <taxon>Eukaryota</taxon>
        <taxon>Metazoa</taxon>
        <taxon>Spiralia</taxon>
        <taxon>Lophotrochozoa</taxon>
        <taxon>Mollusca</taxon>
        <taxon>Gastropoda</taxon>
        <taxon>Vetigastropoda</taxon>
        <taxon>Lepetellida</taxon>
        <taxon>Haliotoidea</taxon>
        <taxon>Haliotidae</taxon>
        <taxon>Haliotis</taxon>
    </lineage>
</organism>
<protein>
    <submittedName>
        <fullName evidence="4">Sperm protein</fullName>
    </submittedName>
</protein>
<dbReference type="InterPro" id="IPR002048">
    <property type="entry name" value="EF_hand_dom"/>
</dbReference>
<feature type="domain" description="EF-hand" evidence="3">
    <location>
        <begin position="139"/>
        <end position="174"/>
    </location>
</feature>
<feature type="compositionally biased region" description="Polar residues" evidence="2">
    <location>
        <begin position="1"/>
        <end position="10"/>
    </location>
</feature>
<dbReference type="InterPro" id="IPR011992">
    <property type="entry name" value="EF-hand-dom_pair"/>
</dbReference>
<feature type="domain" description="EF-hand" evidence="3">
    <location>
        <begin position="175"/>
        <end position="210"/>
    </location>
</feature>
<dbReference type="CDD" id="cd00051">
    <property type="entry name" value="EFh"/>
    <property type="match status" value="1"/>
</dbReference>
<dbReference type="RefSeq" id="XP_046344657.1">
    <property type="nucleotide sequence ID" value="XM_046488701.1"/>
</dbReference>
<name>M9WF52_HALRU</name>
<dbReference type="SUPFAM" id="SSF47473">
    <property type="entry name" value="EF-hand"/>
    <property type="match status" value="1"/>
</dbReference>
<feature type="region of interest" description="Disordered" evidence="2">
    <location>
        <begin position="60"/>
        <end position="93"/>
    </location>
</feature>
<evidence type="ECO:0000256" key="2">
    <source>
        <dbReference type="SAM" id="MobiDB-lite"/>
    </source>
</evidence>
<dbReference type="InterPro" id="IPR018247">
    <property type="entry name" value="EF_Hand_1_Ca_BS"/>
</dbReference>
<feature type="region of interest" description="Disordered" evidence="2">
    <location>
        <begin position="1"/>
        <end position="21"/>
    </location>
</feature>
<dbReference type="OrthoDB" id="9451669at2759"/>
<dbReference type="Gene3D" id="1.10.238.10">
    <property type="entry name" value="EF-hand"/>
    <property type="match status" value="1"/>
</dbReference>
<evidence type="ECO:0000256" key="1">
    <source>
        <dbReference type="ARBA" id="ARBA00022837"/>
    </source>
</evidence>
<dbReference type="PROSITE" id="PS00018">
    <property type="entry name" value="EF_HAND_1"/>
    <property type="match status" value="1"/>
</dbReference>
<evidence type="ECO:0000313" key="4">
    <source>
        <dbReference type="EMBL" id="AGJ90064.1"/>
    </source>
</evidence>
<dbReference type="Pfam" id="PF13499">
    <property type="entry name" value="EF-hand_7"/>
    <property type="match status" value="1"/>
</dbReference>
<proteinExistence type="evidence at transcript level"/>
<dbReference type="AlphaFoldDB" id="M9WF52"/>
<keyword evidence="1" id="KW-0106">Calcium</keyword>